<sequence>MAMWSDGAAQKTSREVELRDQRRDAARERSHTSGCHAYGASTTRWLDVEERIQYLQIVDSIKFQTKFPTYTDKMCWIRLFMTEDNFVPLSIQGPTKKKNIRGNVLTRTGWVMSLLHQEIALWRKESFSHLFPMKEISEPNQTALAKGQSLNKCSSSSIMSHPKAHFPSILNPRRRSWRPSGRPLCNNFQKNITILKGIRRLQRFFQIIRCVFEVELCRDK</sequence>
<dbReference type="Proteomes" id="UP000634136">
    <property type="component" value="Unassembled WGS sequence"/>
</dbReference>
<dbReference type="AlphaFoldDB" id="A0A834WNJ8"/>
<gene>
    <name evidence="2" type="ORF">G2W53_021618</name>
</gene>
<comment type="caution">
    <text evidence="2">The sequence shown here is derived from an EMBL/GenBank/DDBJ whole genome shotgun (WGS) entry which is preliminary data.</text>
</comment>
<protein>
    <submittedName>
        <fullName evidence="2">Uncharacterized protein</fullName>
    </submittedName>
</protein>
<keyword evidence="3" id="KW-1185">Reference proteome</keyword>
<feature type="compositionally biased region" description="Basic and acidic residues" evidence="1">
    <location>
        <begin position="12"/>
        <end position="31"/>
    </location>
</feature>
<reference evidence="2" key="1">
    <citation type="submission" date="2020-09" db="EMBL/GenBank/DDBJ databases">
        <title>Genome-Enabled Discovery of Anthraquinone Biosynthesis in Senna tora.</title>
        <authorList>
            <person name="Kang S.-H."/>
            <person name="Pandey R.P."/>
            <person name="Lee C.-M."/>
            <person name="Sim J.-S."/>
            <person name="Jeong J.-T."/>
            <person name="Choi B.-S."/>
            <person name="Jung M."/>
            <person name="Ginzburg D."/>
            <person name="Zhao K."/>
            <person name="Won S.Y."/>
            <person name="Oh T.-J."/>
            <person name="Yu Y."/>
            <person name="Kim N.-H."/>
            <person name="Lee O.R."/>
            <person name="Lee T.-H."/>
            <person name="Bashyal P."/>
            <person name="Kim T.-S."/>
            <person name="Lee W.-H."/>
            <person name="Kawkins C."/>
            <person name="Kim C.-K."/>
            <person name="Kim J.S."/>
            <person name="Ahn B.O."/>
            <person name="Rhee S.Y."/>
            <person name="Sohng J.K."/>
        </authorList>
    </citation>
    <scope>NUCLEOTIDE SEQUENCE</scope>
    <source>
        <tissue evidence="2">Leaf</tissue>
    </source>
</reference>
<name>A0A834WNJ8_9FABA</name>
<dbReference type="EMBL" id="JAAIUW010000007">
    <property type="protein sequence ID" value="KAF7823474.1"/>
    <property type="molecule type" value="Genomic_DNA"/>
</dbReference>
<evidence type="ECO:0000313" key="2">
    <source>
        <dbReference type="EMBL" id="KAF7823474.1"/>
    </source>
</evidence>
<proteinExistence type="predicted"/>
<organism evidence="2 3">
    <name type="scientific">Senna tora</name>
    <dbReference type="NCBI Taxonomy" id="362788"/>
    <lineage>
        <taxon>Eukaryota</taxon>
        <taxon>Viridiplantae</taxon>
        <taxon>Streptophyta</taxon>
        <taxon>Embryophyta</taxon>
        <taxon>Tracheophyta</taxon>
        <taxon>Spermatophyta</taxon>
        <taxon>Magnoliopsida</taxon>
        <taxon>eudicotyledons</taxon>
        <taxon>Gunneridae</taxon>
        <taxon>Pentapetalae</taxon>
        <taxon>rosids</taxon>
        <taxon>fabids</taxon>
        <taxon>Fabales</taxon>
        <taxon>Fabaceae</taxon>
        <taxon>Caesalpinioideae</taxon>
        <taxon>Cassia clade</taxon>
        <taxon>Senna</taxon>
    </lineage>
</organism>
<evidence type="ECO:0000256" key="1">
    <source>
        <dbReference type="SAM" id="MobiDB-lite"/>
    </source>
</evidence>
<evidence type="ECO:0000313" key="3">
    <source>
        <dbReference type="Proteomes" id="UP000634136"/>
    </source>
</evidence>
<accession>A0A834WNJ8</accession>
<feature type="region of interest" description="Disordered" evidence="1">
    <location>
        <begin position="1"/>
        <end position="33"/>
    </location>
</feature>